<gene>
    <name evidence="1" type="ORF">GHT06_007665</name>
</gene>
<name>A0AAD5L4V2_9CRUS</name>
<reference evidence="1" key="1">
    <citation type="submission" date="2022-05" db="EMBL/GenBank/DDBJ databases">
        <title>A multi-omics perspective on studying reproductive biology in Daphnia sinensis.</title>
        <authorList>
            <person name="Jia J."/>
        </authorList>
    </citation>
    <scope>NUCLEOTIDE SEQUENCE</scope>
    <source>
        <strain evidence="1">WSL</strain>
    </source>
</reference>
<comment type="caution">
    <text evidence="1">The sequence shown here is derived from an EMBL/GenBank/DDBJ whole genome shotgun (WGS) entry which is preliminary data.</text>
</comment>
<evidence type="ECO:0000313" key="1">
    <source>
        <dbReference type="EMBL" id="KAI9551058.1"/>
    </source>
</evidence>
<evidence type="ECO:0000313" key="2">
    <source>
        <dbReference type="Proteomes" id="UP000820818"/>
    </source>
</evidence>
<dbReference type="EMBL" id="WJBH02000052">
    <property type="protein sequence ID" value="KAI9551058.1"/>
    <property type="molecule type" value="Genomic_DNA"/>
</dbReference>
<sequence length="179" mass="20409">MQVRGTWKGAPKVKIIALESEHIAHTGPYVASQFARQLWFQNEKIADDRFENEHQEEPVGILVGMDQMFQIMLNEPAIQSPFGLRAYNTHLGRMLAGPSKETNCKMGQRIIQQIISRQLLIAREYLAKLDGAQAVEPKDHLSSFKTKSLVYQMAVIVLRYHGQRINGDYVETSSWPREG</sequence>
<dbReference type="AlphaFoldDB" id="A0AAD5L4V2"/>
<dbReference type="Proteomes" id="UP000820818">
    <property type="component" value="Unassembled WGS sequence"/>
</dbReference>
<accession>A0AAD5L4V2</accession>
<protein>
    <submittedName>
        <fullName evidence="1">Uncharacterized protein</fullName>
    </submittedName>
</protein>
<proteinExistence type="predicted"/>
<organism evidence="1 2">
    <name type="scientific">Daphnia sinensis</name>
    <dbReference type="NCBI Taxonomy" id="1820382"/>
    <lineage>
        <taxon>Eukaryota</taxon>
        <taxon>Metazoa</taxon>
        <taxon>Ecdysozoa</taxon>
        <taxon>Arthropoda</taxon>
        <taxon>Crustacea</taxon>
        <taxon>Branchiopoda</taxon>
        <taxon>Diplostraca</taxon>
        <taxon>Cladocera</taxon>
        <taxon>Anomopoda</taxon>
        <taxon>Daphniidae</taxon>
        <taxon>Daphnia</taxon>
        <taxon>Daphnia similis group</taxon>
    </lineage>
</organism>
<keyword evidence="2" id="KW-1185">Reference proteome</keyword>